<protein>
    <submittedName>
        <fullName evidence="2">Alpha/beta hydrolase</fullName>
    </submittedName>
</protein>
<name>A0ABW5M3M7_9BACT</name>
<dbReference type="PANTHER" id="PTHR22946">
    <property type="entry name" value="DIENELACTONE HYDROLASE DOMAIN-CONTAINING PROTEIN-RELATED"/>
    <property type="match status" value="1"/>
</dbReference>
<dbReference type="RefSeq" id="WP_381523210.1">
    <property type="nucleotide sequence ID" value="NZ_JBHULN010000007.1"/>
</dbReference>
<dbReference type="EMBL" id="JBHULN010000007">
    <property type="protein sequence ID" value="MFD2571555.1"/>
    <property type="molecule type" value="Genomic_DNA"/>
</dbReference>
<dbReference type="Proteomes" id="UP001597469">
    <property type="component" value="Unassembled WGS sequence"/>
</dbReference>
<dbReference type="InterPro" id="IPR050261">
    <property type="entry name" value="FrsA_esterase"/>
</dbReference>
<organism evidence="2 3">
    <name type="scientific">Spirosoma soli</name>
    <dbReference type="NCBI Taxonomy" id="1770529"/>
    <lineage>
        <taxon>Bacteria</taxon>
        <taxon>Pseudomonadati</taxon>
        <taxon>Bacteroidota</taxon>
        <taxon>Cytophagia</taxon>
        <taxon>Cytophagales</taxon>
        <taxon>Cytophagaceae</taxon>
        <taxon>Spirosoma</taxon>
    </lineage>
</organism>
<proteinExistence type="predicted"/>
<sequence length="222" mass="23973">MGGKQKAVSVKLNAVVHRATHEGIEELLLQTNVGNINVRYHPVDEASTAVVWVGGAGGGLTGPAGGLYPRLAGQLTNQGIASLRLDYRFPNNLENCVIDTLVGVQYLKHYGNHARMALVGHSFGGAVVISAGALSEEVVTVVALSSQTYGTSLADQLSPRSLLLMHGTADEILPDDCSRHIYQRAHKPKDLRLYNGCRHGLDECRDQIDADLMAWLTKQLPR</sequence>
<reference evidence="3" key="1">
    <citation type="journal article" date="2019" name="Int. J. Syst. Evol. Microbiol.">
        <title>The Global Catalogue of Microorganisms (GCM) 10K type strain sequencing project: providing services to taxonomists for standard genome sequencing and annotation.</title>
        <authorList>
            <consortium name="The Broad Institute Genomics Platform"/>
            <consortium name="The Broad Institute Genome Sequencing Center for Infectious Disease"/>
            <person name="Wu L."/>
            <person name="Ma J."/>
        </authorList>
    </citation>
    <scope>NUCLEOTIDE SEQUENCE [LARGE SCALE GENOMIC DNA]</scope>
    <source>
        <strain evidence="3">KCTC 42805</strain>
    </source>
</reference>
<gene>
    <name evidence="2" type="ORF">ACFSUS_13000</name>
</gene>
<dbReference type="GO" id="GO:0016787">
    <property type="term" value="F:hydrolase activity"/>
    <property type="evidence" value="ECO:0007669"/>
    <property type="project" value="UniProtKB-KW"/>
</dbReference>
<dbReference type="PANTHER" id="PTHR22946:SF9">
    <property type="entry name" value="POLYKETIDE TRANSFERASE AF380"/>
    <property type="match status" value="1"/>
</dbReference>
<accession>A0ABW5M3M7</accession>
<evidence type="ECO:0000313" key="3">
    <source>
        <dbReference type="Proteomes" id="UP001597469"/>
    </source>
</evidence>
<keyword evidence="3" id="KW-1185">Reference proteome</keyword>
<evidence type="ECO:0000313" key="2">
    <source>
        <dbReference type="EMBL" id="MFD2571555.1"/>
    </source>
</evidence>
<dbReference type="InterPro" id="IPR029058">
    <property type="entry name" value="AB_hydrolase_fold"/>
</dbReference>
<keyword evidence="1 2" id="KW-0378">Hydrolase</keyword>
<comment type="caution">
    <text evidence="2">The sequence shown here is derived from an EMBL/GenBank/DDBJ whole genome shotgun (WGS) entry which is preliminary data.</text>
</comment>
<dbReference type="SUPFAM" id="SSF53474">
    <property type="entry name" value="alpha/beta-Hydrolases"/>
    <property type="match status" value="1"/>
</dbReference>
<evidence type="ECO:0000256" key="1">
    <source>
        <dbReference type="ARBA" id="ARBA00022801"/>
    </source>
</evidence>
<dbReference type="Gene3D" id="3.40.50.1820">
    <property type="entry name" value="alpha/beta hydrolase"/>
    <property type="match status" value="1"/>
</dbReference>